<evidence type="ECO:0000313" key="2">
    <source>
        <dbReference type="EMBL" id="KAK9153588.1"/>
    </source>
</evidence>
<comment type="caution">
    <text evidence="2">The sequence shown here is derived from an EMBL/GenBank/DDBJ whole genome shotgun (WGS) entry which is preliminary data.</text>
</comment>
<proteinExistence type="predicted"/>
<evidence type="ECO:0000256" key="1">
    <source>
        <dbReference type="SAM" id="MobiDB-lite"/>
    </source>
</evidence>
<feature type="compositionally biased region" description="Basic and acidic residues" evidence="1">
    <location>
        <begin position="142"/>
        <end position="176"/>
    </location>
</feature>
<gene>
    <name evidence="2" type="ORF">Sjap_001068</name>
</gene>
<dbReference type="AlphaFoldDB" id="A0AAP0KKU1"/>
<reference evidence="2 3" key="1">
    <citation type="submission" date="2024-01" db="EMBL/GenBank/DDBJ databases">
        <title>Genome assemblies of Stephania.</title>
        <authorList>
            <person name="Yang L."/>
        </authorList>
    </citation>
    <scope>NUCLEOTIDE SEQUENCE [LARGE SCALE GENOMIC DNA]</scope>
    <source>
        <strain evidence="2">QJT</strain>
        <tissue evidence="2">Leaf</tissue>
    </source>
</reference>
<organism evidence="2 3">
    <name type="scientific">Stephania japonica</name>
    <dbReference type="NCBI Taxonomy" id="461633"/>
    <lineage>
        <taxon>Eukaryota</taxon>
        <taxon>Viridiplantae</taxon>
        <taxon>Streptophyta</taxon>
        <taxon>Embryophyta</taxon>
        <taxon>Tracheophyta</taxon>
        <taxon>Spermatophyta</taxon>
        <taxon>Magnoliopsida</taxon>
        <taxon>Ranunculales</taxon>
        <taxon>Menispermaceae</taxon>
        <taxon>Menispermoideae</taxon>
        <taxon>Cissampelideae</taxon>
        <taxon>Stephania</taxon>
    </lineage>
</organism>
<keyword evidence="3" id="KW-1185">Reference proteome</keyword>
<dbReference type="Proteomes" id="UP001417504">
    <property type="component" value="Unassembled WGS sequence"/>
</dbReference>
<accession>A0AAP0KKU1</accession>
<feature type="compositionally biased region" description="Basic and acidic residues" evidence="1">
    <location>
        <begin position="196"/>
        <end position="211"/>
    </location>
</feature>
<sequence>MKGRAGITPRLIDYSFGAPNELLKFTKPSTILGFSDFEMDRERKGGEMRSNTPIYSLNLINCVGTFLDPSVDKIVSRIPSFNELVVQCISTWCLYGVEITPHLVLIRYGHRVHLVIALVYAYAGEWAARLCGEFGSSNETRGYTEVRDDRDQSDRKRQDQGRQDRRLEQQRGDEGHVGYATAPAPVEQQRHQPQHQHQDRDQGSQDKEQRDQGQGSFAKLPAAAIAEYRRSDDDKLREKLRHGDVRDGQYEPKYATVLVFDVVDYSILLAGPLHCIEFMRHLWSCRKPPCLVALPSDVVTEGVSEITLSSCLCPIAL</sequence>
<protein>
    <submittedName>
        <fullName evidence="2">Uncharacterized protein</fullName>
    </submittedName>
</protein>
<evidence type="ECO:0000313" key="3">
    <source>
        <dbReference type="Proteomes" id="UP001417504"/>
    </source>
</evidence>
<name>A0AAP0KKU1_9MAGN</name>
<feature type="region of interest" description="Disordered" evidence="1">
    <location>
        <begin position="140"/>
        <end position="222"/>
    </location>
</feature>
<dbReference type="EMBL" id="JBBNAE010000001">
    <property type="protein sequence ID" value="KAK9153588.1"/>
    <property type="molecule type" value="Genomic_DNA"/>
</dbReference>